<dbReference type="PANTHER" id="PTHR34944">
    <property type="entry name" value="MITOCHONDRIAL IMPORT RECEPTOR SUBUNIT TOM7"/>
    <property type="match status" value="1"/>
</dbReference>
<evidence type="ECO:0000256" key="8">
    <source>
        <dbReference type="ARBA" id="ARBA00023128"/>
    </source>
</evidence>
<comment type="similarity">
    <text evidence="2">Belongs to the Tom7 family.</text>
</comment>
<keyword evidence="6" id="KW-0653">Protein transport</keyword>
<keyword evidence="3" id="KW-0813">Transport</keyword>
<evidence type="ECO:0000256" key="4">
    <source>
        <dbReference type="ARBA" id="ARBA00022692"/>
    </source>
</evidence>
<dbReference type="Proteomes" id="UP001217417">
    <property type="component" value="Unassembled WGS sequence"/>
</dbReference>
<keyword evidence="11" id="KW-1185">Reference proteome</keyword>
<feature type="non-terminal residue" evidence="10">
    <location>
        <position position="1"/>
    </location>
</feature>
<gene>
    <name evidence="10" type="ORF">POJ06DRAFT_250861</name>
</gene>
<keyword evidence="7" id="KW-1133">Transmembrane helix</keyword>
<evidence type="ECO:0000256" key="6">
    <source>
        <dbReference type="ARBA" id="ARBA00022927"/>
    </source>
</evidence>
<dbReference type="RefSeq" id="XP_056044688.1">
    <property type="nucleotide sequence ID" value="XM_056187340.1"/>
</dbReference>
<proteinExistence type="inferred from homology"/>
<accession>A0AAD7QTZ1</accession>
<evidence type="ECO:0000313" key="10">
    <source>
        <dbReference type="EMBL" id="KAJ8101238.1"/>
    </source>
</evidence>
<evidence type="ECO:0000256" key="3">
    <source>
        <dbReference type="ARBA" id="ARBA00022448"/>
    </source>
</evidence>
<dbReference type="GO" id="GO:0030150">
    <property type="term" value="P:protein import into mitochondrial matrix"/>
    <property type="evidence" value="ECO:0007669"/>
    <property type="project" value="InterPro"/>
</dbReference>
<dbReference type="AlphaFoldDB" id="A0AAD7QTZ1"/>
<dbReference type="GO" id="GO:0005742">
    <property type="term" value="C:mitochondrial outer membrane translocase complex"/>
    <property type="evidence" value="ECO:0007669"/>
    <property type="project" value="InterPro"/>
</dbReference>
<comment type="caution">
    <text evidence="10">The sequence shown here is derived from an EMBL/GenBank/DDBJ whole genome shotgun (WGS) entry which is preliminary data.</text>
</comment>
<evidence type="ECO:0000313" key="11">
    <source>
        <dbReference type="Proteomes" id="UP001217417"/>
    </source>
</evidence>
<keyword evidence="5" id="KW-1000">Mitochondrion outer membrane</keyword>
<reference evidence="10" key="1">
    <citation type="submission" date="2023-03" db="EMBL/GenBank/DDBJ databases">
        <title>Near-Complete genome sequence of Lipomyces tetrasporous NRRL Y-64009, an oleaginous yeast capable of growing on lignocellulosic hydrolysates.</title>
        <authorList>
            <consortium name="Lawrence Berkeley National Laboratory"/>
            <person name="Jagtap S.S."/>
            <person name="Liu J.-J."/>
            <person name="Walukiewicz H.E."/>
            <person name="Pangilinan J."/>
            <person name="Lipzen A."/>
            <person name="Ahrendt S."/>
            <person name="Koriabine M."/>
            <person name="Cobaugh K."/>
            <person name="Salamov A."/>
            <person name="Yoshinaga Y."/>
            <person name="Ng V."/>
            <person name="Daum C."/>
            <person name="Grigoriev I.V."/>
            <person name="Slininger P.J."/>
            <person name="Dien B.S."/>
            <person name="Jin Y.-S."/>
            <person name="Rao C.V."/>
        </authorList>
    </citation>
    <scope>NUCLEOTIDE SEQUENCE</scope>
    <source>
        <strain evidence="10">NRRL Y-64009</strain>
    </source>
</reference>
<name>A0AAD7QTZ1_9ASCO</name>
<evidence type="ECO:0000256" key="5">
    <source>
        <dbReference type="ARBA" id="ARBA00022787"/>
    </source>
</evidence>
<dbReference type="PANTHER" id="PTHR34944:SF2">
    <property type="entry name" value="MITOCHONDRIAL IMPORT RECEPTOR SUBUNIT TOM7"/>
    <property type="match status" value="1"/>
</dbReference>
<keyword evidence="9" id="KW-0472">Membrane</keyword>
<evidence type="ECO:0000256" key="2">
    <source>
        <dbReference type="ARBA" id="ARBA00010917"/>
    </source>
</evidence>
<dbReference type="GO" id="GO:0045040">
    <property type="term" value="P:protein insertion into mitochondrial outer membrane"/>
    <property type="evidence" value="ECO:0007669"/>
    <property type="project" value="TreeGrafter"/>
</dbReference>
<evidence type="ECO:0000256" key="1">
    <source>
        <dbReference type="ARBA" id="ARBA00004572"/>
    </source>
</evidence>
<protein>
    <submittedName>
        <fullName evidence="10">Mitochondrial import receptor subunit TOM7</fullName>
    </submittedName>
</protein>
<keyword evidence="10" id="KW-0675">Receptor</keyword>
<evidence type="ECO:0000256" key="7">
    <source>
        <dbReference type="ARBA" id="ARBA00022989"/>
    </source>
</evidence>
<dbReference type="EMBL" id="JARPMG010000004">
    <property type="protein sequence ID" value="KAJ8101238.1"/>
    <property type="molecule type" value="Genomic_DNA"/>
</dbReference>
<evidence type="ECO:0000256" key="9">
    <source>
        <dbReference type="ARBA" id="ARBA00023136"/>
    </source>
</evidence>
<organism evidence="10 11">
    <name type="scientific">Lipomyces tetrasporus</name>
    <dbReference type="NCBI Taxonomy" id="54092"/>
    <lineage>
        <taxon>Eukaryota</taxon>
        <taxon>Fungi</taxon>
        <taxon>Dikarya</taxon>
        <taxon>Ascomycota</taxon>
        <taxon>Saccharomycotina</taxon>
        <taxon>Lipomycetes</taxon>
        <taxon>Lipomycetales</taxon>
        <taxon>Lipomycetaceae</taxon>
        <taxon>Lipomyces</taxon>
    </lineage>
</organism>
<dbReference type="Pfam" id="PF08038">
    <property type="entry name" value="Tom7"/>
    <property type="match status" value="1"/>
</dbReference>
<dbReference type="InterPro" id="IPR012621">
    <property type="entry name" value="Tom7"/>
</dbReference>
<keyword evidence="8" id="KW-0496">Mitochondrion</keyword>
<sequence>MVFTLSEETKERLVRIQEASQVIFRYGFIPFIIYLGWSQTFPRPSLISLLSPLPLMVN</sequence>
<dbReference type="GeneID" id="80882506"/>
<keyword evidence="4" id="KW-0812">Transmembrane</keyword>
<comment type="subcellular location">
    <subcellularLocation>
        <location evidence="1">Mitochondrion outer membrane</location>
        <topology evidence="1">Single-pass membrane protein</topology>
    </subcellularLocation>
</comment>